<reference evidence="7 8" key="1">
    <citation type="submission" date="2023-08" db="EMBL/GenBank/DDBJ databases">
        <title>Complete genome sequences of 12 bacterial strains from the honey bee gut, resolved with long-read nanopore sequencing.</title>
        <authorList>
            <person name="Kwong W.K."/>
            <person name="Acheampong S."/>
            <person name="Polat M.F."/>
        </authorList>
    </citation>
    <scope>NUCLEOTIDE SEQUENCE [LARGE SCALE GENOMIC DNA]</scope>
    <source>
        <strain evidence="8">wkB9</strain>
    </source>
</reference>
<dbReference type="AlphaFoldDB" id="A0ABD7Z3A5"/>
<protein>
    <submittedName>
        <fullName evidence="7">UbiA family prenyltransferase</fullName>
    </submittedName>
</protein>
<dbReference type="PANTHER" id="PTHR11048">
    <property type="entry name" value="PRENYLTRANSFERASES"/>
    <property type="match status" value="1"/>
</dbReference>
<evidence type="ECO:0000256" key="5">
    <source>
        <dbReference type="ARBA" id="ARBA00023136"/>
    </source>
</evidence>
<feature type="transmembrane region" description="Helical" evidence="6">
    <location>
        <begin position="341"/>
        <end position="359"/>
    </location>
</feature>
<evidence type="ECO:0000256" key="1">
    <source>
        <dbReference type="ARBA" id="ARBA00004141"/>
    </source>
</evidence>
<dbReference type="InterPro" id="IPR039653">
    <property type="entry name" value="Prenyltransferase"/>
</dbReference>
<dbReference type="RefSeq" id="WP_025329963.1">
    <property type="nucleotide sequence ID" value="NZ_CP132375.1"/>
</dbReference>
<feature type="transmembrane region" description="Helical" evidence="6">
    <location>
        <begin position="221"/>
        <end position="241"/>
    </location>
</feature>
<keyword evidence="5 6" id="KW-0472">Membrane</keyword>
<name>A0ABD7Z3A5_9NEIS</name>
<dbReference type="Proteomes" id="UP001229773">
    <property type="component" value="Chromosome"/>
</dbReference>
<proteinExistence type="predicted"/>
<dbReference type="InterPro" id="IPR036412">
    <property type="entry name" value="HAD-like_sf"/>
</dbReference>
<gene>
    <name evidence="7" type="ORF">RAM05_03230</name>
</gene>
<feature type="transmembrane region" description="Helical" evidence="6">
    <location>
        <begin position="459"/>
        <end position="475"/>
    </location>
</feature>
<dbReference type="PANTHER" id="PTHR11048:SF5">
    <property type="entry name" value="DECAPRENYL-PHOSPHATE PHOSPHORIBOSYLTRANSFERASE"/>
    <property type="match status" value="1"/>
</dbReference>
<organism evidence="7 8">
    <name type="scientific">Snodgrassella alvi</name>
    <dbReference type="NCBI Taxonomy" id="1196083"/>
    <lineage>
        <taxon>Bacteria</taxon>
        <taxon>Pseudomonadati</taxon>
        <taxon>Pseudomonadota</taxon>
        <taxon>Betaproteobacteria</taxon>
        <taxon>Neisseriales</taxon>
        <taxon>Neisseriaceae</taxon>
        <taxon>Snodgrassella</taxon>
    </lineage>
</organism>
<dbReference type="Pfam" id="PF12710">
    <property type="entry name" value="HAD"/>
    <property type="match status" value="1"/>
</dbReference>
<evidence type="ECO:0000313" key="7">
    <source>
        <dbReference type="EMBL" id="WLS99018.1"/>
    </source>
</evidence>
<dbReference type="Gene3D" id="1.10.357.140">
    <property type="entry name" value="UbiA prenyltransferase"/>
    <property type="match status" value="1"/>
</dbReference>
<dbReference type="GO" id="GO:0016020">
    <property type="term" value="C:membrane"/>
    <property type="evidence" value="ECO:0007669"/>
    <property type="project" value="UniProtKB-SubCell"/>
</dbReference>
<feature type="transmembrane region" description="Helical" evidence="6">
    <location>
        <begin position="315"/>
        <end position="335"/>
    </location>
</feature>
<feature type="transmembrane region" description="Helical" evidence="6">
    <location>
        <begin position="387"/>
        <end position="408"/>
    </location>
</feature>
<comment type="subcellular location">
    <subcellularLocation>
        <location evidence="1">Membrane</location>
        <topology evidence="1">Multi-pass membrane protein</topology>
    </subcellularLocation>
</comment>
<evidence type="ECO:0000256" key="4">
    <source>
        <dbReference type="ARBA" id="ARBA00022989"/>
    </source>
</evidence>
<dbReference type="Pfam" id="PF01040">
    <property type="entry name" value="UbiA"/>
    <property type="match status" value="1"/>
</dbReference>
<keyword evidence="3 6" id="KW-0812">Transmembrane</keyword>
<feature type="transmembrane region" description="Helical" evidence="6">
    <location>
        <begin position="276"/>
        <end position="303"/>
    </location>
</feature>
<keyword evidence="2" id="KW-1003">Cell membrane</keyword>
<dbReference type="InterPro" id="IPR023214">
    <property type="entry name" value="HAD_sf"/>
</dbReference>
<evidence type="ECO:0000313" key="8">
    <source>
        <dbReference type="Proteomes" id="UP001229773"/>
    </source>
</evidence>
<dbReference type="InterPro" id="IPR000537">
    <property type="entry name" value="UbiA_prenyltransferase"/>
</dbReference>
<dbReference type="NCBIfam" id="NF006088">
    <property type="entry name" value="PRK08238.1"/>
    <property type="match status" value="1"/>
</dbReference>
<dbReference type="CDD" id="cd13963">
    <property type="entry name" value="PT_UbiA_2"/>
    <property type="match status" value="1"/>
</dbReference>
<dbReference type="SUPFAM" id="SSF56784">
    <property type="entry name" value="HAD-like"/>
    <property type="match status" value="1"/>
</dbReference>
<keyword evidence="4 6" id="KW-1133">Transmembrane helix</keyword>
<evidence type="ECO:0000256" key="2">
    <source>
        <dbReference type="ARBA" id="ARBA00022475"/>
    </source>
</evidence>
<dbReference type="InterPro" id="IPR044878">
    <property type="entry name" value="UbiA_sf"/>
</dbReference>
<dbReference type="GeneID" id="32536104"/>
<sequence>MTESSLPLVVDLDGTLILTDSLHETLISMLKLYPFKLFKLIRVYFQGKAEFKKFVYEYSNFNADKIPYRHELVKYIQKQRQQGRKVILATAAYKDIAYKVANFLNCFDDVIATDSQKNLKGINKFNAIEQKIGRKFIYAGNDSADLPIWKEASGAIVTGNKTDKLIKIIKQSGTPVLKQFSNEDKKMMTWLKAIRLHQCLKNLLLFVPLLTSFQFYDFQKFLIVSTAFIAFSLGASATYILNDLWDLENDRQHLNKRHRPFASGDLSIAQGLRVSLLLLMSAGLISILISRYFFGIFLLYLFITTLYSLRLKQIILLDIIVLSVLYTVRILAGGIVANIELSYSLLAFSVLIFLSLATVKRCAELVSKSDENNSIAGRGYIKSDLDILWPLGISTYIGAIIVFGLYINAPETIVHYRTPALLWLVQLLMVYLIGNLWMMTKRGLMYDDPIVFFIQDKKSLILLTLIIYIILLARYI</sequence>
<accession>A0ABD7Z3A5</accession>
<dbReference type="Gene3D" id="3.40.50.1000">
    <property type="entry name" value="HAD superfamily/HAD-like"/>
    <property type="match status" value="1"/>
</dbReference>
<dbReference type="EMBL" id="CP132375">
    <property type="protein sequence ID" value="WLS99018.1"/>
    <property type="molecule type" value="Genomic_DNA"/>
</dbReference>
<evidence type="ECO:0000256" key="3">
    <source>
        <dbReference type="ARBA" id="ARBA00022692"/>
    </source>
</evidence>
<evidence type="ECO:0000256" key="6">
    <source>
        <dbReference type="SAM" id="Phobius"/>
    </source>
</evidence>
<feature type="transmembrane region" description="Helical" evidence="6">
    <location>
        <begin position="420"/>
        <end position="438"/>
    </location>
</feature>